<dbReference type="Proteomes" id="UP000694392">
    <property type="component" value="Unplaced"/>
</dbReference>
<dbReference type="Pfam" id="PF00089">
    <property type="entry name" value="Trypsin"/>
    <property type="match status" value="1"/>
</dbReference>
<evidence type="ECO:0000256" key="15">
    <source>
        <dbReference type="ARBA" id="ARBA00022825"/>
    </source>
</evidence>
<dbReference type="InterPro" id="IPR043504">
    <property type="entry name" value="Peptidase_S1_PA_chymotrypsin"/>
</dbReference>
<evidence type="ECO:0000256" key="8">
    <source>
        <dbReference type="ARBA" id="ARBA00022525"/>
    </source>
</evidence>
<dbReference type="PROSITE" id="PS00010">
    <property type="entry name" value="ASX_HYDROXYL"/>
    <property type="match status" value="1"/>
</dbReference>
<evidence type="ECO:0000256" key="17">
    <source>
        <dbReference type="ARBA" id="ARBA00022842"/>
    </source>
</evidence>
<dbReference type="GeneTree" id="ENSGT00940000159516"/>
<dbReference type="InterPro" id="IPR000742">
    <property type="entry name" value="EGF"/>
</dbReference>
<comment type="subcellular location">
    <subcellularLocation>
        <location evidence="3">Secreted</location>
    </subcellularLocation>
</comment>
<dbReference type="Pfam" id="PF14670">
    <property type="entry name" value="FXa_inhibition"/>
    <property type="match status" value="1"/>
</dbReference>
<protein>
    <recommendedName>
        <fullName evidence="6">Coagulation factor IX</fullName>
        <ecNumber evidence="5">3.4.21.22</ecNumber>
    </recommendedName>
    <alternativeName>
        <fullName evidence="23">Christmas factor</fullName>
    </alternativeName>
</protein>
<evidence type="ECO:0000256" key="20">
    <source>
        <dbReference type="ARBA" id="ARBA00023157"/>
    </source>
</evidence>
<evidence type="ECO:0000256" key="14">
    <source>
        <dbReference type="ARBA" id="ARBA00022801"/>
    </source>
</evidence>
<evidence type="ECO:0000256" key="10">
    <source>
        <dbReference type="ARBA" id="ARBA00022553"/>
    </source>
</evidence>
<keyword evidence="10" id="KW-0597">Phosphoprotein</keyword>
<evidence type="ECO:0000256" key="1">
    <source>
        <dbReference type="ARBA" id="ARBA00001368"/>
    </source>
</evidence>
<dbReference type="PROSITE" id="PS00022">
    <property type="entry name" value="EGF_1"/>
    <property type="match status" value="1"/>
</dbReference>
<dbReference type="SUPFAM" id="SSF50494">
    <property type="entry name" value="Trypsin-like serine proteases"/>
    <property type="match status" value="1"/>
</dbReference>
<dbReference type="PANTHER" id="PTHR24278:SF31">
    <property type="entry name" value="COAGULATION FACTOR IX"/>
    <property type="match status" value="1"/>
</dbReference>
<dbReference type="InterPro" id="IPR018097">
    <property type="entry name" value="EGF_Ca-bd_CS"/>
</dbReference>
<keyword evidence="13" id="KW-0479">Metal-binding</keyword>
<evidence type="ECO:0000256" key="9">
    <source>
        <dbReference type="ARBA" id="ARBA00022536"/>
    </source>
</evidence>
<dbReference type="Gene3D" id="2.10.25.10">
    <property type="entry name" value="Laminin"/>
    <property type="match status" value="2"/>
</dbReference>
<evidence type="ECO:0000313" key="32">
    <source>
        <dbReference type="Proteomes" id="UP000694392"/>
    </source>
</evidence>
<organism evidence="31 32">
    <name type="scientific">Sphenodon punctatus</name>
    <name type="common">Tuatara</name>
    <name type="synonym">Hatteria punctata</name>
    <dbReference type="NCBI Taxonomy" id="8508"/>
    <lineage>
        <taxon>Eukaryota</taxon>
        <taxon>Metazoa</taxon>
        <taxon>Chordata</taxon>
        <taxon>Craniata</taxon>
        <taxon>Vertebrata</taxon>
        <taxon>Euteleostomi</taxon>
        <taxon>Lepidosauria</taxon>
        <taxon>Sphenodontia</taxon>
        <taxon>Sphenodontidae</taxon>
        <taxon>Sphenodon</taxon>
    </lineage>
</organism>
<dbReference type="SMART" id="SM00069">
    <property type="entry name" value="GLA"/>
    <property type="match status" value="1"/>
</dbReference>
<feature type="domain" description="Peptidase S1" evidence="29">
    <location>
        <begin position="215"/>
        <end position="447"/>
    </location>
</feature>
<feature type="disulfide bond" evidence="25">
    <location>
        <begin position="105"/>
        <end position="114"/>
    </location>
</feature>
<dbReference type="PRINTS" id="PR00010">
    <property type="entry name" value="EGFBLOOD"/>
</dbReference>
<dbReference type="InterPro" id="IPR001254">
    <property type="entry name" value="Trypsin_dom"/>
</dbReference>
<feature type="domain" description="Gla" evidence="30">
    <location>
        <begin position="40"/>
        <end position="77"/>
    </location>
</feature>
<dbReference type="FunFam" id="2.40.10.10:FF:000013">
    <property type="entry name" value="Coagulation factor X"/>
    <property type="match status" value="1"/>
</dbReference>
<comment type="similarity">
    <text evidence="4">Belongs to the peptidase S1 family. Snake venom subfamily.</text>
</comment>
<dbReference type="PROSITE" id="PS50026">
    <property type="entry name" value="EGF_3"/>
    <property type="match status" value="1"/>
</dbReference>
<dbReference type="InterPro" id="IPR035972">
    <property type="entry name" value="GLA-like_dom_SF"/>
</dbReference>
<dbReference type="SMART" id="SM00179">
    <property type="entry name" value="EGF_CA"/>
    <property type="match status" value="1"/>
</dbReference>
<evidence type="ECO:0000256" key="16">
    <source>
        <dbReference type="ARBA" id="ARBA00022837"/>
    </source>
</evidence>
<dbReference type="InterPro" id="IPR001881">
    <property type="entry name" value="EGF-like_Ca-bd_dom"/>
</dbReference>
<keyword evidence="14 26" id="KW-0378">Hydrolase</keyword>
<accession>A0A8D0HGB8</accession>
<evidence type="ECO:0000256" key="5">
    <source>
        <dbReference type="ARBA" id="ARBA00012066"/>
    </source>
</evidence>
<keyword evidence="16" id="KW-0106">Calcium</keyword>
<comment type="function">
    <text evidence="2">Factor IX is a vitamin K-dependent plasma protein that participates in the intrinsic pathway of blood coagulation by converting factor X to its active form in the presence of Ca(2+) ions, phospholipids, and factor VIIIa.</text>
</comment>
<keyword evidence="9 25" id="KW-0245">EGF-like domain</keyword>
<evidence type="ECO:0000256" key="3">
    <source>
        <dbReference type="ARBA" id="ARBA00004613"/>
    </source>
</evidence>
<evidence type="ECO:0000256" key="7">
    <source>
        <dbReference type="ARBA" id="ARBA00022479"/>
    </source>
</evidence>
<dbReference type="GO" id="GO:0004252">
    <property type="term" value="F:serine-type endopeptidase activity"/>
    <property type="evidence" value="ECO:0007669"/>
    <property type="project" value="UniProtKB-EC"/>
</dbReference>
<dbReference type="GO" id="GO:0031638">
    <property type="term" value="P:zymogen activation"/>
    <property type="evidence" value="ECO:0007669"/>
    <property type="project" value="Ensembl"/>
</dbReference>
<keyword evidence="27" id="KW-0732">Signal</keyword>
<keyword evidence="15 26" id="KW-0720">Serine protease</keyword>
<evidence type="ECO:0000259" key="28">
    <source>
        <dbReference type="PROSITE" id="PS50026"/>
    </source>
</evidence>
<keyword evidence="12" id="KW-0356">Hemostasis</keyword>
<dbReference type="GO" id="GO:0005509">
    <property type="term" value="F:calcium ion binding"/>
    <property type="evidence" value="ECO:0007669"/>
    <property type="project" value="Ensembl"/>
</dbReference>
<dbReference type="SMART" id="SM00181">
    <property type="entry name" value="EGF"/>
    <property type="match status" value="2"/>
</dbReference>
<evidence type="ECO:0000256" key="24">
    <source>
        <dbReference type="PIRSR" id="PIRSR001143-1"/>
    </source>
</evidence>
<dbReference type="SMART" id="SM00020">
    <property type="entry name" value="Tryp_SPc"/>
    <property type="match status" value="1"/>
</dbReference>
<keyword evidence="7" id="KW-0301">Gamma-carboxyglutamic acid</keyword>
<dbReference type="PANTHER" id="PTHR24278">
    <property type="entry name" value="COAGULATION FACTOR"/>
    <property type="match status" value="1"/>
</dbReference>
<dbReference type="PROSITE" id="PS50998">
    <property type="entry name" value="GLA_2"/>
    <property type="match status" value="1"/>
</dbReference>
<comment type="catalytic activity">
    <reaction evidence="1">
        <text>Selective cleavage of Arg-|-Ile bond in factor X to form factor Xa.</text>
        <dbReference type="EC" id="3.4.21.22"/>
    </reaction>
</comment>
<dbReference type="InterPro" id="IPR018114">
    <property type="entry name" value="TRYPSIN_HIS"/>
</dbReference>
<dbReference type="PROSITE" id="PS00135">
    <property type="entry name" value="TRYPSIN_SER"/>
    <property type="match status" value="1"/>
</dbReference>
<feature type="active site" description="Charge relay system" evidence="24">
    <location>
        <position position="256"/>
    </location>
</feature>
<feature type="domain" description="EGF-like" evidence="28">
    <location>
        <begin position="79"/>
        <end position="115"/>
    </location>
</feature>
<dbReference type="InterPro" id="IPR050442">
    <property type="entry name" value="Peptidase_S1_coag_factors"/>
</dbReference>
<dbReference type="EC" id="3.4.21.22" evidence="5"/>
<dbReference type="InterPro" id="IPR033116">
    <property type="entry name" value="TRYPSIN_SER"/>
</dbReference>
<keyword evidence="32" id="KW-1185">Reference proteome</keyword>
<dbReference type="PRINTS" id="PR00722">
    <property type="entry name" value="CHYMOTRYPSIN"/>
</dbReference>
<dbReference type="Gene3D" id="4.10.740.10">
    <property type="entry name" value="Coagulation Factor IX"/>
    <property type="match status" value="1"/>
</dbReference>
<keyword evidence="8" id="KW-0964">Secreted</keyword>
<feature type="signal peptide" evidence="27">
    <location>
        <begin position="1"/>
        <end position="21"/>
    </location>
</feature>
<dbReference type="GO" id="GO:0007596">
    <property type="term" value="P:blood coagulation"/>
    <property type="evidence" value="ECO:0007669"/>
    <property type="project" value="UniProtKB-KW"/>
</dbReference>
<evidence type="ECO:0000256" key="19">
    <source>
        <dbReference type="ARBA" id="ARBA00023145"/>
    </source>
</evidence>
<dbReference type="InterPro" id="IPR001314">
    <property type="entry name" value="Peptidase_S1A"/>
</dbReference>
<evidence type="ECO:0000256" key="22">
    <source>
        <dbReference type="ARBA" id="ARBA00023278"/>
    </source>
</evidence>
<keyword evidence="22" id="KW-0379">Hydroxylation</keyword>
<dbReference type="Pfam" id="PF00594">
    <property type="entry name" value="Gla"/>
    <property type="match status" value="1"/>
</dbReference>
<name>A0A8D0HGB8_SPHPU</name>
<dbReference type="InterPro" id="IPR012224">
    <property type="entry name" value="Pept_S1A_FX"/>
</dbReference>
<keyword evidence="18" id="KW-0094">Blood coagulation</keyword>
<dbReference type="GO" id="GO:0005615">
    <property type="term" value="C:extracellular space"/>
    <property type="evidence" value="ECO:0007669"/>
    <property type="project" value="Ensembl"/>
</dbReference>
<evidence type="ECO:0000256" key="26">
    <source>
        <dbReference type="RuleBase" id="RU363034"/>
    </source>
</evidence>
<dbReference type="PRINTS" id="PR00001">
    <property type="entry name" value="GLABLOOD"/>
</dbReference>
<dbReference type="SUPFAM" id="SSF57196">
    <property type="entry name" value="EGF/Laminin"/>
    <property type="match status" value="1"/>
</dbReference>
<dbReference type="CDD" id="cd00190">
    <property type="entry name" value="Tryp_SPc"/>
    <property type="match status" value="1"/>
</dbReference>
<dbReference type="InterPro" id="IPR017857">
    <property type="entry name" value="Coagulation_fac-like_Gla_dom"/>
</dbReference>
<dbReference type="FunFam" id="4.10.740.10:FF:000001">
    <property type="entry name" value="vitamin K-dependent protein S"/>
    <property type="match status" value="1"/>
</dbReference>
<keyword evidence="11 26" id="KW-0645">Protease</keyword>
<evidence type="ECO:0000259" key="29">
    <source>
        <dbReference type="PROSITE" id="PS50240"/>
    </source>
</evidence>
<dbReference type="FunFam" id="2.10.25.10:FF:000259">
    <property type="entry name" value="Coagulation factor VII"/>
    <property type="match status" value="1"/>
</dbReference>
<sequence length="449" mass="49888">MANVALLIAISLLRSLLGAEGAVFLKHDEASAILQRYRRYNTGRLEEVVPGNLERECKEEKCSFEEAREVFENTEKTVNGDQCESNPCQNGGQCKDAVSDYECWCSAGYVGRNCETDATCATKNGGCKHFCKKDASGKVNCSCAAGYKLKDDKKTCEPAVAFPCGRISAPDAKKKLLRSLNSNTFDEWLSTNYTEEQDQDNSTLIIPVKKTNIRVVGGEDSRRGEVPWQVHLLDSQGLGLCGGCIVSEKWVVTAAHCLEFGANLTVVAGEYSTEDDDGKEQQRRVTNAILHPTYDARNKYYNDIALLELDSPLEFNNYITPICIADKEFTNNLLSHGEGTVSGWGRLNFRGRTATILQVLKVQFIDRATCLRNSRFTILPSMFCAGHLTEAKDSCQGDSGGPYTTDIEGTWFLTGITSWGEQCAMKDKYGVYTRVARYIKWMRDITQLT</sequence>
<dbReference type="InterPro" id="IPR009003">
    <property type="entry name" value="Peptidase_S1_PA"/>
</dbReference>
<gene>
    <name evidence="31" type="primary">F9</name>
</gene>
<evidence type="ECO:0000256" key="27">
    <source>
        <dbReference type="SAM" id="SignalP"/>
    </source>
</evidence>
<keyword evidence="17" id="KW-0460">Magnesium</keyword>
<dbReference type="Pfam" id="PF00008">
    <property type="entry name" value="EGF"/>
    <property type="match status" value="1"/>
</dbReference>
<reference evidence="31" key="2">
    <citation type="submission" date="2025-09" db="UniProtKB">
        <authorList>
            <consortium name="Ensembl"/>
        </authorList>
    </citation>
    <scope>IDENTIFICATION</scope>
</reference>
<reference evidence="31" key="1">
    <citation type="submission" date="2025-08" db="UniProtKB">
        <authorList>
            <consortium name="Ensembl"/>
        </authorList>
    </citation>
    <scope>IDENTIFICATION</scope>
</reference>
<dbReference type="InterPro" id="IPR000152">
    <property type="entry name" value="EGF-type_Asp/Asn_hydroxyl_site"/>
</dbReference>
<comment type="caution">
    <text evidence="25">Lacks conserved residue(s) required for the propagation of feature annotation.</text>
</comment>
<dbReference type="OMA" id="SYECWCR"/>
<dbReference type="PIRSF" id="PIRSF001143">
    <property type="entry name" value="Factor_X"/>
    <property type="match status" value="1"/>
</dbReference>
<dbReference type="Ensembl" id="ENSSPUT00000020127.1">
    <property type="protein sequence ID" value="ENSSPUP00000018897.1"/>
    <property type="gene ID" value="ENSSPUG00000014572.1"/>
</dbReference>
<evidence type="ECO:0000256" key="11">
    <source>
        <dbReference type="ARBA" id="ARBA00022670"/>
    </source>
</evidence>
<feature type="chain" id="PRO_5034073123" description="Coagulation factor IX" evidence="27">
    <location>
        <begin position="22"/>
        <end position="449"/>
    </location>
</feature>
<dbReference type="GO" id="GO:0044469">
    <property type="term" value="P:venom-mediated blood coagulation"/>
    <property type="evidence" value="ECO:0007669"/>
    <property type="project" value="UniProtKB-ARBA"/>
</dbReference>
<evidence type="ECO:0000256" key="21">
    <source>
        <dbReference type="ARBA" id="ARBA00023180"/>
    </source>
</evidence>
<keyword evidence="21" id="KW-0325">Glycoprotein</keyword>
<evidence type="ECO:0000256" key="18">
    <source>
        <dbReference type="ARBA" id="ARBA00023084"/>
    </source>
</evidence>
<evidence type="ECO:0000259" key="30">
    <source>
        <dbReference type="PROSITE" id="PS50998"/>
    </source>
</evidence>
<dbReference type="Gene3D" id="2.40.10.10">
    <property type="entry name" value="Trypsin-like serine proteases"/>
    <property type="match status" value="2"/>
</dbReference>
<evidence type="ECO:0000313" key="31">
    <source>
        <dbReference type="Ensembl" id="ENSSPUP00000018897.1"/>
    </source>
</evidence>
<keyword evidence="20 25" id="KW-1015">Disulfide bond</keyword>
<proteinExistence type="inferred from homology"/>
<dbReference type="PROSITE" id="PS50240">
    <property type="entry name" value="TRYPSIN_DOM"/>
    <property type="match status" value="1"/>
</dbReference>
<dbReference type="PROSITE" id="PS01186">
    <property type="entry name" value="EGF_2"/>
    <property type="match status" value="1"/>
</dbReference>
<dbReference type="CDD" id="cd00054">
    <property type="entry name" value="EGF_CA"/>
    <property type="match status" value="1"/>
</dbReference>
<dbReference type="PROSITE" id="PS00134">
    <property type="entry name" value="TRYPSIN_HIS"/>
    <property type="match status" value="1"/>
</dbReference>
<feature type="active site" description="Charge relay system" evidence="24">
    <location>
        <position position="399"/>
    </location>
</feature>
<keyword evidence="19" id="KW-0865">Zymogen</keyword>
<feature type="active site" description="Charge relay system" evidence="24">
    <location>
        <position position="303"/>
    </location>
</feature>
<evidence type="ECO:0000256" key="2">
    <source>
        <dbReference type="ARBA" id="ARBA00002741"/>
    </source>
</evidence>
<evidence type="ECO:0000256" key="23">
    <source>
        <dbReference type="ARBA" id="ARBA00031357"/>
    </source>
</evidence>
<dbReference type="AlphaFoldDB" id="A0A8D0HGB8"/>
<evidence type="ECO:0000256" key="4">
    <source>
        <dbReference type="ARBA" id="ARBA00009228"/>
    </source>
</evidence>
<dbReference type="SUPFAM" id="SSF57630">
    <property type="entry name" value="GLA-domain"/>
    <property type="match status" value="1"/>
</dbReference>
<dbReference type="PROSITE" id="PS01187">
    <property type="entry name" value="EGF_CA"/>
    <property type="match status" value="1"/>
</dbReference>
<evidence type="ECO:0000256" key="6">
    <source>
        <dbReference type="ARBA" id="ARBA00019454"/>
    </source>
</evidence>
<dbReference type="FunFam" id="2.10.25.10:FF:000162">
    <property type="entry name" value="Coagulation factor X (Predicted)"/>
    <property type="match status" value="1"/>
</dbReference>
<evidence type="ECO:0000256" key="25">
    <source>
        <dbReference type="PROSITE-ProRule" id="PRU00076"/>
    </source>
</evidence>
<evidence type="ECO:0000256" key="13">
    <source>
        <dbReference type="ARBA" id="ARBA00022723"/>
    </source>
</evidence>
<evidence type="ECO:0000256" key="12">
    <source>
        <dbReference type="ARBA" id="ARBA00022696"/>
    </source>
</evidence>
<dbReference type="InterPro" id="IPR000294">
    <property type="entry name" value="GLA_domain"/>
</dbReference>